<gene>
    <name evidence="1" type="ORF">QLQ83_07045</name>
</gene>
<dbReference type="RefSeq" id="WP_282734808.1">
    <property type="nucleotide sequence ID" value="NZ_JASCQP010000021.1"/>
</dbReference>
<accession>A0ABT6UY07</accession>
<organism evidence="1 2">
    <name type="scientific">Halomonas rhizosphaerae</name>
    <dbReference type="NCBI Taxonomy" id="3043296"/>
    <lineage>
        <taxon>Bacteria</taxon>
        <taxon>Pseudomonadati</taxon>
        <taxon>Pseudomonadota</taxon>
        <taxon>Gammaproteobacteria</taxon>
        <taxon>Oceanospirillales</taxon>
        <taxon>Halomonadaceae</taxon>
        <taxon>Halomonas</taxon>
    </lineage>
</organism>
<comment type="caution">
    <text evidence="1">The sequence shown here is derived from an EMBL/GenBank/DDBJ whole genome shotgun (WGS) entry which is preliminary data.</text>
</comment>
<sequence>MSISAKTVGFDDYTMWVELNDGRTLGIPLAWFPRLLHASPVERAKCRISYSGKGLHWDDLDEDISVEGLLAGRGDVTQHHEHVA</sequence>
<dbReference type="Pfam" id="PF10387">
    <property type="entry name" value="DUF2442"/>
    <property type="match status" value="1"/>
</dbReference>
<dbReference type="EMBL" id="JASCQP010000021">
    <property type="protein sequence ID" value="MDI5890844.1"/>
    <property type="molecule type" value="Genomic_DNA"/>
</dbReference>
<reference evidence="1 2" key="1">
    <citation type="submission" date="2023-04" db="EMBL/GenBank/DDBJ databases">
        <title>Halomonas strains isolated from rhizosphere soil.</title>
        <authorList>
            <person name="Xu L."/>
            <person name="Sun J.-Q."/>
        </authorList>
    </citation>
    <scope>NUCLEOTIDE SEQUENCE [LARGE SCALE GENOMIC DNA]</scope>
    <source>
        <strain evidence="1 2">LR5S20</strain>
    </source>
</reference>
<name>A0ABT6UY07_9GAMM</name>
<dbReference type="InterPro" id="IPR018841">
    <property type="entry name" value="DUF2442"/>
</dbReference>
<protein>
    <submittedName>
        <fullName evidence="1">DUF2442 domain-containing protein</fullName>
    </submittedName>
</protein>
<evidence type="ECO:0000313" key="2">
    <source>
        <dbReference type="Proteomes" id="UP001225957"/>
    </source>
</evidence>
<proteinExistence type="predicted"/>
<dbReference type="Gene3D" id="3.30.2020.40">
    <property type="entry name" value="Uncharacterised protein PF10387, DUF2442"/>
    <property type="match status" value="1"/>
</dbReference>
<dbReference type="Proteomes" id="UP001225957">
    <property type="component" value="Unassembled WGS sequence"/>
</dbReference>
<evidence type="ECO:0000313" key="1">
    <source>
        <dbReference type="EMBL" id="MDI5890844.1"/>
    </source>
</evidence>
<keyword evidence="2" id="KW-1185">Reference proteome</keyword>